<protein>
    <submittedName>
        <fullName evidence="1">Uncharacterized protein</fullName>
    </submittedName>
</protein>
<sequence>MVVKPRSTTCGADLKVRRKAHKMIRFGNKYFKIESVTELVADNGEFGFEFRRLCKMKFQEDNFLFLHDVVRRRPPQRIYLEYIIPTLGSGPRPGNLQAYDATPQFPFGHRPKTHIVATPRRVRVNLGRGLNISDAVRAPMIALANANRWSEGLWRPALETAVADIKRLLDMNGTTGEYYASDAFLQLFERLVMPCVQQQHVDTLALTNGLSSAVKKDLRLREFLRYAKASVFFGLPDIECTRREQMFRRAAEEMLQKLKADHELPGTFDSLKVGAWRA</sequence>
<dbReference type="EMBL" id="CP017641">
    <property type="protein sequence ID" value="APZ96593.1"/>
    <property type="molecule type" value="Genomic_DNA"/>
</dbReference>
<dbReference type="AlphaFoldDB" id="A0A1P8WRA8"/>
<dbReference type="STRING" id="1891926.Fuma_06263"/>
<proteinExistence type="predicted"/>
<gene>
    <name evidence="1" type="ORF">Fuma_06263</name>
</gene>
<name>A0A1P8WRA8_9PLAN</name>
<dbReference type="KEGG" id="fmr:Fuma_06263"/>
<evidence type="ECO:0000313" key="2">
    <source>
        <dbReference type="Proteomes" id="UP000187735"/>
    </source>
</evidence>
<evidence type="ECO:0000313" key="1">
    <source>
        <dbReference type="EMBL" id="APZ96593.1"/>
    </source>
</evidence>
<dbReference type="Proteomes" id="UP000187735">
    <property type="component" value="Chromosome"/>
</dbReference>
<keyword evidence="2" id="KW-1185">Reference proteome</keyword>
<accession>A0A1P8WRA8</accession>
<organism evidence="1 2">
    <name type="scientific">Fuerstiella marisgermanici</name>
    <dbReference type="NCBI Taxonomy" id="1891926"/>
    <lineage>
        <taxon>Bacteria</taxon>
        <taxon>Pseudomonadati</taxon>
        <taxon>Planctomycetota</taxon>
        <taxon>Planctomycetia</taxon>
        <taxon>Planctomycetales</taxon>
        <taxon>Planctomycetaceae</taxon>
        <taxon>Fuerstiella</taxon>
    </lineage>
</organism>
<reference evidence="1 2" key="1">
    <citation type="journal article" date="2016" name="Front. Microbiol.">
        <title>Fuerstia marisgermanicae gen. nov., sp. nov., an Unusual Member of the Phylum Planctomycetes from the German Wadden Sea.</title>
        <authorList>
            <person name="Kohn T."/>
            <person name="Heuer A."/>
            <person name="Jogler M."/>
            <person name="Vollmers J."/>
            <person name="Boedeker C."/>
            <person name="Bunk B."/>
            <person name="Rast P."/>
            <person name="Borchert D."/>
            <person name="Glockner I."/>
            <person name="Freese H.M."/>
            <person name="Klenk H.P."/>
            <person name="Overmann J."/>
            <person name="Kaster A.K."/>
            <person name="Rohde M."/>
            <person name="Wiegand S."/>
            <person name="Jogler C."/>
        </authorList>
    </citation>
    <scope>NUCLEOTIDE SEQUENCE [LARGE SCALE GENOMIC DNA]</scope>
    <source>
        <strain evidence="1 2">NH11</strain>
    </source>
</reference>